<organism evidence="1 2">
    <name type="scientific">Salibacterium qingdaonense</name>
    <dbReference type="NCBI Taxonomy" id="266892"/>
    <lineage>
        <taxon>Bacteria</taxon>
        <taxon>Bacillati</taxon>
        <taxon>Bacillota</taxon>
        <taxon>Bacilli</taxon>
        <taxon>Bacillales</taxon>
        <taxon>Bacillaceae</taxon>
    </lineage>
</organism>
<evidence type="ECO:0000313" key="1">
    <source>
        <dbReference type="EMBL" id="SFL55504.1"/>
    </source>
</evidence>
<dbReference type="EMBL" id="FOTY01000002">
    <property type="protein sequence ID" value="SFL55504.1"/>
    <property type="molecule type" value="Genomic_DNA"/>
</dbReference>
<dbReference type="Proteomes" id="UP000199668">
    <property type="component" value="Unassembled WGS sequence"/>
</dbReference>
<gene>
    <name evidence="1" type="ORF">SAMN04488054_102127</name>
</gene>
<name>A0A1I4IMI4_9BACI</name>
<reference evidence="1 2" key="1">
    <citation type="submission" date="2016-10" db="EMBL/GenBank/DDBJ databases">
        <authorList>
            <person name="de Groot N.N."/>
        </authorList>
    </citation>
    <scope>NUCLEOTIDE SEQUENCE [LARGE SCALE GENOMIC DNA]</scope>
    <source>
        <strain evidence="1 2">CGMCC 1.6134</strain>
    </source>
</reference>
<sequence>MVTNVNEEKERKGGTAVPCLAVLFILMQTRGVNTNTFVIEIEGKTAQLDTMKTLISLWR</sequence>
<evidence type="ECO:0000313" key="2">
    <source>
        <dbReference type="Proteomes" id="UP000199668"/>
    </source>
</evidence>
<accession>A0A1I4IMI4</accession>
<protein>
    <submittedName>
        <fullName evidence="1">Uncharacterized protein</fullName>
    </submittedName>
</protein>
<dbReference type="AlphaFoldDB" id="A0A1I4IMI4"/>
<proteinExistence type="predicted"/>
<keyword evidence="2" id="KW-1185">Reference proteome</keyword>